<dbReference type="Proteomes" id="UP000196778">
    <property type="component" value="Unassembled WGS sequence"/>
</dbReference>
<protein>
    <submittedName>
        <fullName evidence="2">Uncharacterized protein</fullName>
    </submittedName>
</protein>
<dbReference type="EMBL" id="FUKR01000078">
    <property type="protein sequence ID" value="SJN42322.1"/>
    <property type="molecule type" value="Genomic_DNA"/>
</dbReference>
<evidence type="ECO:0000256" key="1">
    <source>
        <dbReference type="SAM" id="MobiDB-lite"/>
    </source>
</evidence>
<feature type="compositionally biased region" description="Low complexity" evidence="1">
    <location>
        <begin position="21"/>
        <end position="30"/>
    </location>
</feature>
<evidence type="ECO:0000313" key="3">
    <source>
        <dbReference type="Proteomes" id="UP000196778"/>
    </source>
</evidence>
<organism evidence="2 3">
    <name type="scientific">Mycetocola reblochoni REB411</name>
    <dbReference type="NCBI Taxonomy" id="1255698"/>
    <lineage>
        <taxon>Bacteria</taxon>
        <taxon>Bacillati</taxon>
        <taxon>Actinomycetota</taxon>
        <taxon>Actinomycetes</taxon>
        <taxon>Micrococcales</taxon>
        <taxon>Microbacteriaceae</taxon>
        <taxon>Mycetocola</taxon>
    </lineage>
</organism>
<sequence>MCGARPTRAGVDGSPPFWQDGPDAAPAARPTPRRPCGRGGAVGHRRTDRLGAPGSHPIEEQLPP</sequence>
<proteinExistence type="predicted"/>
<evidence type="ECO:0000313" key="2">
    <source>
        <dbReference type="EMBL" id="SJN42322.1"/>
    </source>
</evidence>
<gene>
    <name evidence="2" type="ORF">FM119_13200</name>
</gene>
<reference evidence="3" key="1">
    <citation type="submission" date="2017-02" db="EMBL/GenBank/DDBJ databases">
        <authorList>
            <person name="Dridi B."/>
        </authorList>
    </citation>
    <scope>NUCLEOTIDE SEQUENCE [LARGE SCALE GENOMIC DNA]</scope>
    <source>
        <strain evidence="3">EB411</strain>
    </source>
</reference>
<keyword evidence="3" id="KW-1185">Reference proteome</keyword>
<feature type="region of interest" description="Disordered" evidence="1">
    <location>
        <begin position="1"/>
        <end position="64"/>
    </location>
</feature>
<accession>A0A1R4KDP2</accession>
<dbReference type="AlphaFoldDB" id="A0A1R4KDP2"/>
<name>A0A1R4KDP2_9MICO</name>